<evidence type="ECO:0000256" key="1">
    <source>
        <dbReference type="SAM" id="MobiDB-lite"/>
    </source>
</evidence>
<feature type="region of interest" description="Disordered" evidence="1">
    <location>
        <begin position="577"/>
        <end position="613"/>
    </location>
</feature>
<evidence type="ECO:0000313" key="2">
    <source>
        <dbReference type="EMBL" id="KAH7150473.1"/>
    </source>
</evidence>
<accession>A0A9P9F2C0</accession>
<comment type="caution">
    <text evidence="2">The sequence shown here is derived from an EMBL/GenBank/DDBJ whole genome shotgun (WGS) entry which is preliminary data.</text>
</comment>
<dbReference type="Proteomes" id="UP000717696">
    <property type="component" value="Unassembled WGS sequence"/>
</dbReference>
<feature type="compositionally biased region" description="Basic and acidic residues" evidence="1">
    <location>
        <begin position="530"/>
        <end position="548"/>
    </location>
</feature>
<feature type="compositionally biased region" description="Basic and acidic residues" evidence="1">
    <location>
        <begin position="600"/>
        <end position="613"/>
    </location>
</feature>
<protein>
    <submittedName>
        <fullName evidence="2">Uncharacterized protein</fullName>
    </submittedName>
</protein>
<gene>
    <name evidence="2" type="ORF">B0J13DRAFT_661372</name>
</gene>
<keyword evidence="3" id="KW-1185">Reference proteome</keyword>
<reference evidence="2" key="1">
    <citation type="journal article" date="2021" name="Nat. Commun.">
        <title>Genetic determinants of endophytism in the Arabidopsis root mycobiome.</title>
        <authorList>
            <person name="Mesny F."/>
            <person name="Miyauchi S."/>
            <person name="Thiergart T."/>
            <person name="Pickel B."/>
            <person name="Atanasova L."/>
            <person name="Karlsson M."/>
            <person name="Huettel B."/>
            <person name="Barry K.W."/>
            <person name="Haridas S."/>
            <person name="Chen C."/>
            <person name="Bauer D."/>
            <person name="Andreopoulos W."/>
            <person name="Pangilinan J."/>
            <person name="LaButti K."/>
            <person name="Riley R."/>
            <person name="Lipzen A."/>
            <person name="Clum A."/>
            <person name="Drula E."/>
            <person name="Henrissat B."/>
            <person name="Kohler A."/>
            <person name="Grigoriev I.V."/>
            <person name="Martin F.M."/>
            <person name="Hacquard S."/>
        </authorList>
    </citation>
    <scope>NUCLEOTIDE SEQUENCE</scope>
    <source>
        <strain evidence="2">MPI-CAGE-AT-0021</strain>
    </source>
</reference>
<dbReference type="OrthoDB" id="5354164at2759"/>
<name>A0A9P9F2C0_9HYPO</name>
<evidence type="ECO:0000313" key="3">
    <source>
        <dbReference type="Proteomes" id="UP000717696"/>
    </source>
</evidence>
<feature type="non-terminal residue" evidence="2">
    <location>
        <position position="1"/>
    </location>
</feature>
<dbReference type="EMBL" id="JAGMUU010000006">
    <property type="protein sequence ID" value="KAH7150473.1"/>
    <property type="molecule type" value="Genomic_DNA"/>
</dbReference>
<dbReference type="AlphaFoldDB" id="A0A9P9F2C0"/>
<organism evidence="2 3">
    <name type="scientific">Dactylonectria estremocensis</name>
    <dbReference type="NCBI Taxonomy" id="1079267"/>
    <lineage>
        <taxon>Eukaryota</taxon>
        <taxon>Fungi</taxon>
        <taxon>Dikarya</taxon>
        <taxon>Ascomycota</taxon>
        <taxon>Pezizomycotina</taxon>
        <taxon>Sordariomycetes</taxon>
        <taxon>Hypocreomycetidae</taxon>
        <taxon>Hypocreales</taxon>
        <taxon>Nectriaceae</taxon>
        <taxon>Dactylonectria</taxon>
    </lineage>
</organism>
<proteinExistence type="predicted"/>
<sequence length="626" mass="70708">QLSHSYARSIRETEGRKFLIQYTVGAGDAQSYSLSYEYATAFPVQSSTQKRDLEGTNLLGETHIRWVCTHFKENGAKYDFRCNEMRLKHFESQGECVFSLESQSIFRRGGSITWASPLKPFADSENELYNHMIGEFTSLEPTQFFEKADGSLSEVSFDFVAGDPDQVALYATRPITPSRYPVSFPTTISLDILSSCLGKEAASHPKLLRYLDAFICHEPRRDFMSSLRAMATVEKIYKMLPGSLIAQEATLKPLCKMPWVPKFHKDNVLSDFRFRTFPLTIGRTFACIALFESGSAAFDPYSLQKVMSMATEDSIYIAGALLCNPHERCGPYEARRVKGSIGKPGIAMLILPKDPQVRHAEHDWRLVTHGTFDGKLEDSFQSNTLHLRFTDCVLPIDTGSYGYKDAELYFLESAVSVHDHGQGLADLDVLSQLSSPLLYVVRGNCIHEQQPVVWPFVGNPNLTMIDNWEEILEHPGNASIVRSTGNWLGRLATAIVCLQLNHPTVVLPSGFCWDCFIQAYIREGASGFAKRREEDTRDSHTRERRVPRESSMNAASSDELFAKTSKLEFAKKLEEATWNSSTEEWEFRSHDTNPSPQHESAQKEESKETSDLERILTEMSNWVVIS</sequence>
<feature type="region of interest" description="Disordered" evidence="1">
    <location>
        <begin position="528"/>
        <end position="557"/>
    </location>
</feature>